<dbReference type="EMBL" id="CP018632">
    <property type="protein sequence ID" value="ASJ76802.1"/>
    <property type="molecule type" value="Genomic_DNA"/>
</dbReference>
<dbReference type="AlphaFoldDB" id="A0A2Z2NZC0"/>
<dbReference type="InterPro" id="IPR026042">
    <property type="entry name" value="YjbJ"/>
</dbReference>
<protein>
    <recommendedName>
        <fullName evidence="3">CsbD-like domain-containing protein</fullName>
    </recommendedName>
</protein>
<comment type="similarity">
    <text evidence="1">Belongs to the UPF0337 (CsbD) family.</text>
</comment>
<evidence type="ECO:0000313" key="4">
    <source>
        <dbReference type="EMBL" id="ASJ76802.1"/>
    </source>
</evidence>
<evidence type="ECO:0000256" key="2">
    <source>
        <dbReference type="SAM" id="MobiDB-lite"/>
    </source>
</evidence>
<proteinExistence type="inferred from homology"/>
<dbReference type="PANTHER" id="PTHR34977:SF1">
    <property type="entry name" value="UPF0337 PROTEIN YJBJ"/>
    <property type="match status" value="1"/>
</dbReference>
<dbReference type="PANTHER" id="PTHR34977">
    <property type="entry name" value="UPF0337 PROTEIN YJBJ"/>
    <property type="match status" value="1"/>
</dbReference>
<dbReference type="PIRSF" id="PIRSF039008">
    <property type="entry name" value="YjbJ"/>
    <property type="match status" value="1"/>
</dbReference>
<evidence type="ECO:0000256" key="1">
    <source>
        <dbReference type="ARBA" id="ARBA00009129"/>
    </source>
</evidence>
<sequence length="67" mass="7902">MNWDQVEGNWKQFKGGVQSKWGEITNDELDQIDGNREQLEGKIQERYGKTKEEAREEVDKMLAETKE</sequence>
<dbReference type="InterPro" id="IPR036629">
    <property type="entry name" value="YjbJ_sf"/>
</dbReference>
<dbReference type="RefSeq" id="WP_088921525.1">
    <property type="nucleotide sequence ID" value="NZ_CP018632.1"/>
</dbReference>
<evidence type="ECO:0000313" key="5">
    <source>
        <dbReference type="Proteomes" id="UP000250079"/>
    </source>
</evidence>
<dbReference type="SUPFAM" id="SSF69047">
    <property type="entry name" value="Hypothetical protein YjbJ"/>
    <property type="match status" value="1"/>
</dbReference>
<dbReference type="OrthoDB" id="9796058at2"/>
<evidence type="ECO:0000259" key="3">
    <source>
        <dbReference type="Pfam" id="PF05532"/>
    </source>
</evidence>
<organism evidence="4 5">
    <name type="scientific">Granulosicoccus antarcticus IMCC3135</name>
    <dbReference type="NCBI Taxonomy" id="1192854"/>
    <lineage>
        <taxon>Bacteria</taxon>
        <taxon>Pseudomonadati</taxon>
        <taxon>Pseudomonadota</taxon>
        <taxon>Gammaproteobacteria</taxon>
        <taxon>Chromatiales</taxon>
        <taxon>Granulosicoccaceae</taxon>
        <taxon>Granulosicoccus</taxon>
    </lineage>
</organism>
<name>A0A2Z2NZC0_9GAMM</name>
<dbReference type="KEGG" id="gai:IMCC3135_33805"/>
<dbReference type="InterPro" id="IPR050423">
    <property type="entry name" value="UPF0337_stress_rsp"/>
</dbReference>
<gene>
    <name evidence="4" type="ORF">IMCC3135_33805</name>
</gene>
<feature type="region of interest" description="Disordered" evidence="2">
    <location>
        <begin position="48"/>
        <end position="67"/>
    </location>
</feature>
<reference evidence="4 5" key="1">
    <citation type="submission" date="2016-12" db="EMBL/GenBank/DDBJ databases">
        <authorList>
            <person name="Song W.-J."/>
            <person name="Kurnit D.M."/>
        </authorList>
    </citation>
    <scope>NUCLEOTIDE SEQUENCE [LARGE SCALE GENOMIC DNA]</scope>
    <source>
        <strain evidence="4 5">IMCC3135</strain>
    </source>
</reference>
<dbReference type="Gene3D" id="1.10.1470.10">
    <property type="entry name" value="YjbJ"/>
    <property type="match status" value="1"/>
</dbReference>
<dbReference type="InterPro" id="IPR008462">
    <property type="entry name" value="CsbD"/>
</dbReference>
<dbReference type="Proteomes" id="UP000250079">
    <property type="component" value="Chromosome"/>
</dbReference>
<keyword evidence="5" id="KW-1185">Reference proteome</keyword>
<feature type="domain" description="CsbD-like" evidence="3">
    <location>
        <begin position="4"/>
        <end position="55"/>
    </location>
</feature>
<accession>A0A2Z2NZC0</accession>
<dbReference type="Pfam" id="PF05532">
    <property type="entry name" value="CsbD"/>
    <property type="match status" value="1"/>
</dbReference>